<sequence length="176" mass="18567">MLARIFFPLFVSLASAGIAKRAIKTDVNIYAYGVGINGFEVYADSNSAAVIADNATAVANGLSNITWAIDTTGQAPWNVTATNSSAIGQFYIVPSSDEHQAVGFNSTPPTGAATVGFVVYGRTVEYATDTTYESQFYARNSTTGIYSLMWNSNSSTVGDGIPVVLKTVAPLLLDDI</sequence>
<feature type="chain" id="PRO_5010713481" evidence="1">
    <location>
        <begin position="17"/>
        <end position="176"/>
    </location>
</feature>
<organism evidence="2">
    <name type="scientific">Rosellinia necatrix</name>
    <name type="common">White root-rot fungus</name>
    <dbReference type="NCBI Taxonomy" id="77044"/>
    <lineage>
        <taxon>Eukaryota</taxon>
        <taxon>Fungi</taxon>
        <taxon>Dikarya</taxon>
        <taxon>Ascomycota</taxon>
        <taxon>Pezizomycotina</taxon>
        <taxon>Sordariomycetes</taxon>
        <taxon>Xylariomycetidae</taxon>
        <taxon>Xylariales</taxon>
        <taxon>Xylariaceae</taxon>
        <taxon>Rosellinia</taxon>
    </lineage>
</organism>
<proteinExistence type="predicted"/>
<protein>
    <submittedName>
        <fullName evidence="2">Putative cytochrome p450</fullName>
    </submittedName>
</protein>
<reference evidence="2" key="1">
    <citation type="submission" date="2016-03" db="EMBL/GenBank/DDBJ databases">
        <title>Draft genome sequence of Rosellinia necatrix.</title>
        <authorList>
            <person name="Kanematsu S."/>
        </authorList>
    </citation>
    <scope>NUCLEOTIDE SEQUENCE [LARGE SCALE GENOMIC DNA]</scope>
    <source>
        <strain evidence="2">W97</strain>
    </source>
</reference>
<keyword evidence="1" id="KW-0732">Signal</keyword>
<feature type="signal peptide" evidence="1">
    <location>
        <begin position="1"/>
        <end position="16"/>
    </location>
</feature>
<accession>A0A1W2TPL0</accession>
<evidence type="ECO:0000313" key="3">
    <source>
        <dbReference type="Proteomes" id="UP000054516"/>
    </source>
</evidence>
<name>A0A1W2TPL0_ROSNE</name>
<dbReference type="OrthoDB" id="5230873at2759"/>
<dbReference type="Proteomes" id="UP000054516">
    <property type="component" value="Unassembled WGS sequence"/>
</dbReference>
<dbReference type="EMBL" id="DF977494">
    <property type="protein sequence ID" value="GAP90346.1"/>
    <property type="molecule type" value="Genomic_DNA"/>
</dbReference>
<keyword evidence="3" id="KW-1185">Reference proteome</keyword>
<dbReference type="OMA" id="FYGRYLM"/>
<dbReference type="AlphaFoldDB" id="A0A1W2TPL0"/>
<gene>
    <name evidence="2" type="ORF">SAMD00023353_4900860</name>
</gene>
<evidence type="ECO:0000313" key="2">
    <source>
        <dbReference type="EMBL" id="GAP90346.1"/>
    </source>
</evidence>
<evidence type="ECO:0000256" key="1">
    <source>
        <dbReference type="SAM" id="SignalP"/>
    </source>
</evidence>